<dbReference type="Gene3D" id="3.50.50.60">
    <property type="entry name" value="FAD/NAD(P)-binding domain"/>
    <property type="match status" value="1"/>
</dbReference>
<dbReference type="Proteomes" id="UP000247781">
    <property type="component" value="Unassembled WGS sequence"/>
</dbReference>
<reference evidence="2 3" key="2">
    <citation type="submission" date="2018-06" db="EMBL/GenBank/DDBJ databases">
        <title>Sequencing of bacterial isolates from soil warming experiment in Harvard Forest, Massachusetts, USA.</title>
        <authorList>
            <person name="Deangelis K.PhD."/>
        </authorList>
    </citation>
    <scope>NUCLEOTIDE SEQUENCE [LARGE SCALE GENOMIC DNA]</scope>
    <source>
        <strain evidence="2 3">GAS496</strain>
    </source>
</reference>
<dbReference type="Gene3D" id="3.10.450.50">
    <property type="match status" value="1"/>
</dbReference>
<dbReference type="SUPFAM" id="SSF54427">
    <property type="entry name" value="NTF2-like"/>
    <property type="match status" value="1"/>
</dbReference>
<dbReference type="AlphaFoldDB" id="A0A318HKH4"/>
<dbReference type="PANTHER" id="PTHR43422">
    <property type="entry name" value="THIAMINE THIAZOLE SYNTHASE"/>
    <property type="match status" value="1"/>
</dbReference>
<protein>
    <submittedName>
        <fullName evidence="2">Uncharacterized protein (TIGR02246 family)</fullName>
    </submittedName>
</protein>
<dbReference type="InterPro" id="IPR011944">
    <property type="entry name" value="Steroid_delta5-4_isomerase"/>
</dbReference>
<dbReference type="EMBL" id="QJJU01000024">
    <property type="protein sequence ID" value="PXX02490.1"/>
    <property type="molecule type" value="Genomic_DNA"/>
</dbReference>
<evidence type="ECO:0000313" key="3">
    <source>
        <dbReference type="Proteomes" id="UP000247781"/>
    </source>
</evidence>
<dbReference type="SUPFAM" id="SSF51905">
    <property type="entry name" value="FAD/NAD(P)-binding domain"/>
    <property type="match status" value="1"/>
</dbReference>
<dbReference type="OrthoDB" id="9790035at2"/>
<keyword evidence="3" id="KW-1185">Reference proteome</keyword>
<dbReference type="RefSeq" id="WP_110319158.1">
    <property type="nucleotide sequence ID" value="NZ_QJJU01000024.1"/>
</dbReference>
<comment type="caution">
    <text evidence="2">The sequence shown here is derived from an EMBL/GenBank/DDBJ whole genome shotgun (WGS) entry which is preliminary data.</text>
</comment>
<evidence type="ECO:0000259" key="1">
    <source>
        <dbReference type="Pfam" id="PF14534"/>
    </source>
</evidence>
<reference evidence="3" key="1">
    <citation type="submission" date="2018-05" db="EMBL/GenBank/DDBJ databases">
        <authorList>
            <person name="Deangelis K."/>
            <person name="Huntemann M."/>
            <person name="Clum A."/>
            <person name="Pillay M."/>
            <person name="Palaniappan K."/>
            <person name="Varghese N."/>
            <person name="Mikhailova N."/>
            <person name="Stamatis D."/>
            <person name="Reddy T."/>
            <person name="Daum C."/>
            <person name="Shapiro N."/>
            <person name="Ivanova N."/>
            <person name="Kyrpides N."/>
            <person name="Woyke T."/>
        </authorList>
    </citation>
    <scope>NUCLEOTIDE SEQUENCE [LARGE SCALE GENOMIC DNA]</scope>
    <source>
        <strain evidence="3">GAS496</strain>
    </source>
</reference>
<evidence type="ECO:0000313" key="2">
    <source>
        <dbReference type="EMBL" id="PXX02490.1"/>
    </source>
</evidence>
<name>A0A318HKH4_9MYCO</name>
<sequence>MAELGSHAVVLGAGIAGLMTARVLSEFYGLVTVVERDTLPDHPSQRKGVPQGRHLHNFLSRGTQVIGELFPGLLDEIVAAGAVVDNGDDLSRIYVRVAGYELNPAGKLADPGPLAAYQASRPFVEFHLRRHVVARVNVTILDNHDAVEPVIAGDAVTGARIINRDTGNTTVLDSDLVVDATGRAARIPAFLERHGFSGPPENRQPTAWGYSSQLMRTPAGRIAERMVFVNQGSRAPGALMVAYEDNTWMLAVTRPVDCGSPPTNFTESLAVAEKILPATIMAGLGDATPMGDIAISRSTGASWRRYDRVPRHPSGLLVLGDALCSLNPIYGQGMTMAAVQALALRDCLQTGDTDLAGRFYAVTARDIGPVWAMNAANDRASSTSAASPLPRRFRSWTEKAALKAAANDITVTERILRVRSLIDPPTRLQDPALFLRILLANLRHPRTRPYVIADDPPQSSSVNRADEVAIRALVDRQVNGWDAGDPAAYASVFAPDADYATFLGGRHKGRDAIAKSYAPLFKKLLHGSRLRTQITQLRYLTPDVALIQARAAVTTQARRWHRRADRVNTSIAVRGGDGWLLAVSQNTTHRRFAEKLMGVLVSRQSHA</sequence>
<feature type="domain" description="DUF4440" evidence="1">
    <location>
        <begin position="470"/>
        <end position="581"/>
    </location>
</feature>
<organism evidence="2 3">
    <name type="scientific">Mycolicibacterium moriokaense</name>
    <dbReference type="NCBI Taxonomy" id="39691"/>
    <lineage>
        <taxon>Bacteria</taxon>
        <taxon>Bacillati</taxon>
        <taxon>Actinomycetota</taxon>
        <taxon>Actinomycetes</taxon>
        <taxon>Mycobacteriales</taxon>
        <taxon>Mycobacteriaceae</taxon>
        <taxon>Mycolicibacterium</taxon>
    </lineage>
</organism>
<dbReference type="InterPro" id="IPR032710">
    <property type="entry name" value="NTF2-like_dom_sf"/>
</dbReference>
<accession>A0A318HKH4</accession>
<dbReference type="Pfam" id="PF14534">
    <property type="entry name" value="DUF4440"/>
    <property type="match status" value="1"/>
</dbReference>
<dbReference type="InterPro" id="IPR027843">
    <property type="entry name" value="DUF4440"/>
</dbReference>
<dbReference type="NCBIfam" id="TIGR02246">
    <property type="entry name" value="SgcJ/EcaC family oxidoreductase"/>
    <property type="match status" value="1"/>
</dbReference>
<proteinExistence type="predicted"/>
<dbReference type="InterPro" id="IPR036188">
    <property type="entry name" value="FAD/NAD-bd_sf"/>
</dbReference>
<gene>
    <name evidence="2" type="ORF">C8E89_12436</name>
</gene>
<dbReference type="PANTHER" id="PTHR43422:SF3">
    <property type="entry name" value="THIAMINE THIAZOLE SYNTHASE"/>
    <property type="match status" value="1"/>
</dbReference>